<evidence type="ECO:0000313" key="1">
    <source>
        <dbReference type="EMBL" id="RPF28246.1"/>
    </source>
</evidence>
<dbReference type="Proteomes" id="UP000280726">
    <property type="component" value="Unassembled WGS sequence"/>
</dbReference>
<sequence>MAVSEFGVTGPVCGVCLAELLEQVRTIGGVTNAAADLRSAGTALLVLRGPAQVSTSELGGAVARAGFALTPARRARSRGRYREPLLAAGAAGDRDRNNVGGVR</sequence>
<keyword evidence="2" id="KW-1185">Reference proteome</keyword>
<evidence type="ECO:0000313" key="2">
    <source>
        <dbReference type="Proteomes" id="UP000280726"/>
    </source>
</evidence>
<reference evidence="1 2" key="1">
    <citation type="submission" date="2018-11" db="EMBL/GenBank/DDBJ databases">
        <title>Sequencing the genomes of 1000 actinobacteria strains.</title>
        <authorList>
            <person name="Klenk H.-P."/>
        </authorList>
    </citation>
    <scope>NUCLEOTIDE SEQUENCE [LARGE SCALE GENOMIC DNA]</scope>
    <source>
        <strain evidence="1 2">DSM 14418</strain>
    </source>
</reference>
<organism evidence="1 2">
    <name type="scientific">Georgenia muralis</name>
    <dbReference type="NCBI Taxonomy" id="154117"/>
    <lineage>
        <taxon>Bacteria</taxon>
        <taxon>Bacillati</taxon>
        <taxon>Actinomycetota</taxon>
        <taxon>Actinomycetes</taxon>
        <taxon>Micrococcales</taxon>
        <taxon>Bogoriellaceae</taxon>
        <taxon>Georgenia</taxon>
    </lineage>
</organism>
<gene>
    <name evidence="1" type="ORF">EDD32_2766</name>
</gene>
<protein>
    <submittedName>
        <fullName evidence="1">Copper chaperone CopZ</fullName>
    </submittedName>
</protein>
<name>A0A3N4Z8L9_9MICO</name>
<proteinExistence type="predicted"/>
<dbReference type="AlphaFoldDB" id="A0A3N4Z8L9"/>
<accession>A0A3N4Z8L9</accession>
<dbReference type="EMBL" id="RKRA01000001">
    <property type="protein sequence ID" value="RPF28246.1"/>
    <property type="molecule type" value="Genomic_DNA"/>
</dbReference>
<comment type="caution">
    <text evidence="1">The sequence shown here is derived from an EMBL/GenBank/DDBJ whole genome shotgun (WGS) entry which is preliminary data.</text>
</comment>